<dbReference type="EMBL" id="MN740770">
    <property type="protein sequence ID" value="QHU10619.1"/>
    <property type="molecule type" value="Genomic_DNA"/>
</dbReference>
<evidence type="ECO:0000313" key="2">
    <source>
        <dbReference type="EMBL" id="QHU10619.1"/>
    </source>
</evidence>
<dbReference type="InterPro" id="IPR036885">
    <property type="entry name" value="SWIB_MDM2_dom_sf"/>
</dbReference>
<dbReference type="CDD" id="cd10567">
    <property type="entry name" value="SWIB-MDM2_like"/>
    <property type="match status" value="1"/>
</dbReference>
<dbReference type="PANTHER" id="PTHR13844">
    <property type="entry name" value="SWI/SNF-RELATED MATRIX-ASSOCIATED ACTIN-DEPENDENT REGULATOR OF CHROMATIN SUBFAMILY D"/>
    <property type="match status" value="1"/>
</dbReference>
<dbReference type="PROSITE" id="PS51925">
    <property type="entry name" value="SWIB_MDM2"/>
    <property type="match status" value="1"/>
</dbReference>
<protein>
    <recommendedName>
        <fullName evidence="1">DM2 domain-containing protein</fullName>
    </recommendedName>
</protein>
<dbReference type="SMART" id="SM00151">
    <property type="entry name" value="SWIB"/>
    <property type="match status" value="1"/>
</dbReference>
<dbReference type="InterPro" id="IPR019835">
    <property type="entry name" value="SWIB_domain"/>
</dbReference>
<dbReference type="Pfam" id="PF02201">
    <property type="entry name" value="SWIB"/>
    <property type="match status" value="1"/>
</dbReference>
<reference evidence="2" key="1">
    <citation type="journal article" date="2020" name="Nature">
        <title>Giant virus diversity and host interactions through global metagenomics.</title>
        <authorList>
            <person name="Schulz F."/>
            <person name="Roux S."/>
            <person name="Paez-Espino D."/>
            <person name="Jungbluth S."/>
            <person name="Walsh D.A."/>
            <person name="Denef V.J."/>
            <person name="McMahon K.D."/>
            <person name="Konstantinidis K.T."/>
            <person name="Eloe-Fadrosh E.A."/>
            <person name="Kyrpides N.C."/>
            <person name="Woyke T."/>
        </authorList>
    </citation>
    <scope>NUCLEOTIDE SEQUENCE</scope>
    <source>
        <strain evidence="2">GVMAG-S-1101165-83</strain>
    </source>
</reference>
<dbReference type="InterPro" id="IPR003121">
    <property type="entry name" value="SWIB_MDM2_domain"/>
</dbReference>
<feature type="domain" description="DM2" evidence="1">
    <location>
        <begin position="81"/>
        <end position="164"/>
    </location>
</feature>
<dbReference type="Gene3D" id="1.10.245.10">
    <property type="entry name" value="SWIB/MDM2 domain"/>
    <property type="match status" value="1"/>
</dbReference>
<name>A0A6C0JYS1_9ZZZZ</name>
<evidence type="ECO:0000259" key="1">
    <source>
        <dbReference type="PROSITE" id="PS51925"/>
    </source>
</evidence>
<sequence>MEVNQELFEDSANNLESFDKNKITITDQFDSILGILNNFKVQITAMYQQIKLVEKNVKREFKVLKKEVEKNKIKGNKKPSGFATPSKVTNELCDFMDKEKGSEIARTVVTKTLIEYIKKNNLENNENNQIIHPDEKLQNLLGIAENEKLTYFTLQKHMNKHFIKKEKQTAEI</sequence>
<accession>A0A6C0JYS1</accession>
<dbReference type="AlphaFoldDB" id="A0A6C0JYS1"/>
<organism evidence="2">
    <name type="scientific">viral metagenome</name>
    <dbReference type="NCBI Taxonomy" id="1070528"/>
    <lineage>
        <taxon>unclassified sequences</taxon>
        <taxon>metagenomes</taxon>
        <taxon>organismal metagenomes</taxon>
    </lineage>
</organism>
<dbReference type="SUPFAM" id="SSF47592">
    <property type="entry name" value="SWIB/MDM2 domain"/>
    <property type="match status" value="1"/>
</dbReference>
<proteinExistence type="predicted"/>